<feature type="transmembrane region" description="Helical" evidence="3">
    <location>
        <begin position="154"/>
        <end position="173"/>
    </location>
</feature>
<proteinExistence type="inferred from homology"/>
<dbReference type="PANTHER" id="PTHR37312:SF1">
    <property type="entry name" value="MEMBRANE-BOUND ACYLTRANSFERASE YKRP-RELATED"/>
    <property type="match status" value="1"/>
</dbReference>
<evidence type="ECO:0000256" key="1">
    <source>
        <dbReference type="ARBA" id="ARBA00004370"/>
    </source>
</evidence>
<feature type="domain" description="Acyltransferase 3" evidence="4">
    <location>
        <begin position="8"/>
        <end position="310"/>
    </location>
</feature>
<dbReference type="InterPro" id="IPR002656">
    <property type="entry name" value="Acyl_transf_3_dom"/>
</dbReference>
<evidence type="ECO:0000256" key="2">
    <source>
        <dbReference type="ARBA" id="ARBA00007400"/>
    </source>
</evidence>
<dbReference type="Proteomes" id="UP000070376">
    <property type="component" value="Unassembled WGS sequence"/>
</dbReference>
<keyword evidence="5" id="KW-0012">Acyltransferase</keyword>
<comment type="subcellular location">
    <subcellularLocation>
        <location evidence="1">Membrane</location>
    </subcellularLocation>
</comment>
<feature type="transmembrane region" description="Helical" evidence="3">
    <location>
        <begin position="296"/>
        <end position="315"/>
    </location>
</feature>
<dbReference type="PANTHER" id="PTHR37312">
    <property type="entry name" value="MEMBRANE-BOUND ACYLTRANSFERASE YKRP-RELATED"/>
    <property type="match status" value="1"/>
</dbReference>
<keyword evidence="3" id="KW-1133">Transmembrane helix</keyword>
<feature type="transmembrane region" description="Helical" evidence="3">
    <location>
        <begin position="185"/>
        <end position="207"/>
    </location>
</feature>
<feature type="transmembrane region" description="Helical" evidence="3">
    <location>
        <begin position="265"/>
        <end position="284"/>
    </location>
</feature>
<feature type="transmembrane region" description="Helical" evidence="3">
    <location>
        <begin position="36"/>
        <end position="55"/>
    </location>
</feature>
<evidence type="ECO:0000256" key="3">
    <source>
        <dbReference type="SAM" id="Phobius"/>
    </source>
</evidence>
<name>A0A133L2X5_HEYCO</name>
<keyword evidence="5" id="KW-0808">Transferase</keyword>
<feature type="transmembrane region" description="Helical" evidence="3">
    <location>
        <begin position="105"/>
        <end position="123"/>
    </location>
</feature>
<feature type="transmembrane region" description="Helical" evidence="3">
    <location>
        <begin position="227"/>
        <end position="253"/>
    </location>
</feature>
<dbReference type="InterPro" id="IPR052734">
    <property type="entry name" value="Nod_factor_acetyltransferase"/>
</dbReference>
<dbReference type="GO" id="GO:0016747">
    <property type="term" value="F:acyltransferase activity, transferring groups other than amino-acyl groups"/>
    <property type="evidence" value="ECO:0007669"/>
    <property type="project" value="InterPro"/>
</dbReference>
<comment type="caution">
    <text evidence="5">The sequence shown here is derived from an EMBL/GenBank/DDBJ whole genome shotgun (WGS) entry which is preliminary data.</text>
</comment>
<feature type="transmembrane region" description="Helical" evidence="3">
    <location>
        <begin position="130"/>
        <end position="148"/>
    </location>
</feature>
<dbReference type="GeneID" id="93258898"/>
<dbReference type="EMBL" id="LRPN01000006">
    <property type="protein sequence ID" value="KWZ86117.1"/>
    <property type="molecule type" value="Genomic_DNA"/>
</dbReference>
<evidence type="ECO:0000259" key="4">
    <source>
        <dbReference type="Pfam" id="PF01757"/>
    </source>
</evidence>
<dbReference type="RefSeq" id="WP_017551337.1">
    <property type="nucleotide sequence ID" value="NZ_CP017888.1"/>
</dbReference>
<feature type="transmembrane region" description="Helical" evidence="3">
    <location>
        <begin position="12"/>
        <end position="30"/>
    </location>
</feature>
<evidence type="ECO:0000313" key="5">
    <source>
        <dbReference type="EMBL" id="KWZ86117.1"/>
    </source>
</evidence>
<gene>
    <name evidence="5" type="ORF">HMPREF3213_00178</name>
</gene>
<organism evidence="5 6">
    <name type="scientific">Heyndrickxia coagulans</name>
    <name type="common">Weizmannia coagulans</name>
    <dbReference type="NCBI Taxonomy" id="1398"/>
    <lineage>
        <taxon>Bacteria</taxon>
        <taxon>Bacillati</taxon>
        <taxon>Bacillota</taxon>
        <taxon>Bacilli</taxon>
        <taxon>Bacillales</taxon>
        <taxon>Bacillaceae</taxon>
        <taxon>Heyndrickxia</taxon>
    </lineage>
</organism>
<dbReference type="AlphaFoldDB" id="A0A133L2X5"/>
<sequence>MSAGKRNSYFDNAKFILIYLVVLGHLISPFKTEDNFLFTLYTVIFLFHMPAFILISGYFSKGYRKKGHISKSFKKILVPYFIFQCIYSVYYYYTGEESHLTVNFLKPHWTLWFLLSLFFWNLLLHLFARFHFFGLAAAAALGIGIGYWDEAGSFLSLSRTFVFFPYFLLGFLLEGKHLQKIRNIPYAPAAGILILCAVTLATGQFFPKDAVPWLLGDTSYAGMGMEYWFSGLIRLAQYAVTLLVILGFFLLIPSKGYKWTKIGERTLYVYLLHGFIIKTIEAAASPNVLDWLAGNYLLLIVFSLGICLFLGSYYIRKFTRPIIEFRL</sequence>
<comment type="similarity">
    <text evidence="2">Belongs to the acyltransferase 3 family.</text>
</comment>
<protein>
    <submittedName>
        <fullName evidence="5">Acyltransferase</fullName>
    </submittedName>
</protein>
<feature type="transmembrane region" description="Helical" evidence="3">
    <location>
        <begin position="76"/>
        <end position="93"/>
    </location>
</feature>
<keyword evidence="3" id="KW-0472">Membrane</keyword>
<reference evidence="6" key="1">
    <citation type="submission" date="2016-01" db="EMBL/GenBank/DDBJ databases">
        <authorList>
            <person name="Mitreva M."/>
            <person name="Pepin K.H."/>
            <person name="Mihindukulasuriya K.A."/>
            <person name="Fulton R."/>
            <person name="Fronick C."/>
            <person name="O'Laughlin M."/>
            <person name="Miner T."/>
            <person name="Herter B."/>
            <person name="Rosa B.A."/>
            <person name="Cordes M."/>
            <person name="Tomlinson C."/>
            <person name="Wollam A."/>
            <person name="Palsikar V.B."/>
            <person name="Mardis E.R."/>
            <person name="Wilson R.K."/>
        </authorList>
    </citation>
    <scope>NUCLEOTIDE SEQUENCE [LARGE SCALE GENOMIC DNA]</scope>
    <source>
        <strain evidence="6">GED7749B</strain>
    </source>
</reference>
<evidence type="ECO:0000313" key="6">
    <source>
        <dbReference type="Proteomes" id="UP000070376"/>
    </source>
</evidence>
<keyword evidence="3" id="KW-0812">Transmembrane</keyword>
<dbReference type="PATRIC" id="fig|1398.22.peg.180"/>
<dbReference type="Pfam" id="PF01757">
    <property type="entry name" value="Acyl_transf_3"/>
    <property type="match status" value="1"/>
</dbReference>
<accession>A0A133L2X5</accession>